<gene>
    <name evidence="1" type="ORF">L1049_022592</name>
</gene>
<name>A0AAP0RCS3_LIQFO</name>
<organism evidence="1 2">
    <name type="scientific">Liquidambar formosana</name>
    <name type="common">Formosan gum</name>
    <dbReference type="NCBI Taxonomy" id="63359"/>
    <lineage>
        <taxon>Eukaryota</taxon>
        <taxon>Viridiplantae</taxon>
        <taxon>Streptophyta</taxon>
        <taxon>Embryophyta</taxon>
        <taxon>Tracheophyta</taxon>
        <taxon>Spermatophyta</taxon>
        <taxon>Magnoliopsida</taxon>
        <taxon>eudicotyledons</taxon>
        <taxon>Gunneridae</taxon>
        <taxon>Pentapetalae</taxon>
        <taxon>Saxifragales</taxon>
        <taxon>Altingiaceae</taxon>
        <taxon>Liquidambar</taxon>
    </lineage>
</organism>
<dbReference type="PANTHER" id="PTHR48221:SF2">
    <property type="entry name" value="ACYL-COA SYNTHETASE FAMILY PROTEIN"/>
    <property type="match status" value="1"/>
</dbReference>
<keyword evidence="2" id="KW-1185">Reference proteome</keyword>
<dbReference type="PANTHER" id="PTHR48221">
    <property type="entry name" value="ACYL-COA SYNTHETASE FAMILY PROTEIN"/>
    <property type="match status" value="1"/>
</dbReference>
<dbReference type="Proteomes" id="UP001415857">
    <property type="component" value="Unassembled WGS sequence"/>
</dbReference>
<proteinExistence type="predicted"/>
<accession>A0AAP0RCS3</accession>
<dbReference type="AlphaFoldDB" id="A0AAP0RCS3"/>
<dbReference type="EMBL" id="JBBPBK010000011">
    <property type="protein sequence ID" value="KAK9275328.1"/>
    <property type="molecule type" value="Genomic_DNA"/>
</dbReference>
<protein>
    <submittedName>
        <fullName evidence="1">Uncharacterized protein</fullName>
    </submittedName>
</protein>
<evidence type="ECO:0000313" key="2">
    <source>
        <dbReference type="Proteomes" id="UP001415857"/>
    </source>
</evidence>
<reference evidence="1 2" key="1">
    <citation type="journal article" date="2024" name="Plant J.">
        <title>Genome sequences and population genomics reveal climatic adaptation and genomic divergence between two closely related sweetgum species.</title>
        <authorList>
            <person name="Xu W.Q."/>
            <person name="Ren C.Q."/>
            <person name="Zhang X.Y."/>
            <person name="Comes H.P."/>
            <person name="Liu X.H."/>
            <person name="Li Y.G."/>
            <person name="Kettle C.J."/>
            <person name="Jalonen R."/>
            <person name="Gaisberger H."/>
            <person name="Ma Y.Z."/>
            <person name="Qiu Y.X."/>
        </authorList>
    </citation>
    <scope>NUCLEOTIDE SEQUENCE [LARGE SCALE GENOMIC DNA]</scope>
    <source>
        <strain evidence="1">Hangzhou</strain>
    </source>
</reference>
<evidence type="ECO:0000313" key="1">
    <source>
        <dbReference type="EMBL" id="KAK9275328.1"/>
    </source>
</evidence>
<comment type="caution">
    <text evidence="1">The sequence shown here is derived from an EMBL/GenBank/DDBJ whole genome shotgun (WGS) entry which is preliminary data.</text>
</comment>
<sequence>MITVPEITDLLARLASHLQTLAPHEEEACDLAISKLNRSLNLSEEDSRVRVLSTALSLMCFKAPQVFDSVIDYNVKTIVAVLSSSISCKVLRFQEDEVLQIGSLVSSHDCVELIESCVDVIGRLEGYGVLAHLLSYAVVRVVVLASFYQHVFPSIPIYDVKSIDGRSAAVLKLLCHLPRGISNKDHEIPLRLLLWYLDPLILKHDVSKIMQEAMERPFICLNKECHERIDWHSVIVSLVLSPTMFIETRALLHKWFLVTGLASVLELLVELVSVILDVVSQPTWWGISVEMGSKLPFSNAYFPYKHLLLRILAGPLSSENFSHLVHVINEPVSRARKHSNPAIKQAAMEVATIDHKSSWAMAMNFPDWFLFASVLLFPEKTFQDSFNSKCTLGAVNTEQAHDVKPPSSCGSAASYIAWILSPISQSHQDLLGDLLTKYQGLGHLNNLAQIHTTKKQLATGRNLRNPNLMTRRRMVLS</sequence>